<dbReference type="AlphaFoldDB" id="A0A4Q0SU64"/>
<keyword evidence="1" id="KW-0732">Signal</keyword>
<dbReference type="SUPFAM" id="SSF51126">
    <property type="entry name" value="Pectin lyase-like"/>
    <property type="match status" value="1"/>
</dbReference>
<sequence length="769" mass="82584">MRLRFLVLLVCTASAVGQVSIAMQPADLAMIPGSKRQVYADVEGTQTLGIRWSVTGGCTLEKQVTQGEPQMVTAPAHGAACTNVTTDPTPESPSFRSAVSCVVKAASVADETKTALIVIPVCAPKIMLSTFPATTVLYQKQYAVIQSDLRGSVNTGVTWEITTNPGKAGTLTGGSGNRHAVFSATAAGTYVLTATSLEESAKKASTTIVVTEHALPAPNADHTEAVDCTAVGGGKTYEVGPQRAYVNLDAVPWNGLIGGDTVRIHNDDTTGASPTIYRQRISLPASGTATRPIRICGVTDERGNKPIVDGANATSRRDANWANGYIEDLGIITLYDAMHKLDAIADGEHNIIIEGLHIRNANSGFSFVKQSNSGFKSYDDFAACVRVQTGRNVLIRGNEMDHCGHGVFSNAQTPQGNMVADLTVEGNYIHDWGAVGKEGIHGAYLQSIGLQVQFNYFGASRQGATGNVIKTRSVMNFLRWNYVSQPVATTSRAFDMVEPQAFGCYVIPYEFSFVYHGGGHGSDCLSPGKGPEMDPTKPDEVAANLEAYHFDYVYGNIMDDSGSSSSFVHYGYDQQVPAGPGNDRRGGMLFYWKNTHLLRLRTGTKMIFDMASPDQGHSGEFPNITSLNNVFATTGPGDFRWTGALWASVLVDTNWINAGYSLPYRNSADVYQGGTSKAELLSCDVYGQCKPGNGHMLWMRKHIAGTAAATLYVGPRPFSLETFAPDHKMHGLAASQPHEIQDQPSNMEYFPATNTIASVQDETFLGALD</sequence>
<dbReference type="Proteomes" id="UP000289437">
    <property type="component" value="Unassembled WGS sequence"/>
</dbReference>
<dbReference type="Gene3D" id="2.160.20.10">
    <property type="entry name" value="Single-stranded right-handed beta-helix, Pectin lyase-like"/>
    <property type="match status" value="1"/>
</dbReference>
<name>A0A4Q0SU64_9BACT</name>
<reference evidence="3" key="2">
    <citation type="submission" date="2019-02" db="EMBL/GenBank/DDBJ databases">
        <title>Granulicella sibirica sp. nov., a psychrotolerant acidobacterium isolated from an organic soil layer in forested tundra, West Siberia.</title>
        <authorList>
            <person name="Oshkin I.Y."/>
            <person name="Kulichevskaya I.S."/>
            <person name="Rijpstra W.I.C."/>
            <person name="Sinninghe Damste J.S."/>
            <person name="Rakitin A.L."/>
            <person name="Ravin N.V."/>
            <person name="Dedysh S.N."/>
        </authorList>
    </citation>
    <scope>NUCLEOTIDE SEQUENCE [LARGE SCALE GENOMIC DNA]</scope>
    <source>
        <strain evidence="3">AF10</strain>
    </source>
</reference>
<dbReference type="OrthoDB" id="8878147at2"/>
<dbReference type="RefSeq" id="WP_128914339.1">
    <property type="nucleotide sequence ID" value="NZ_RDSM01000003.1"/>
</dbReference>
<organism evidence="2 3">
    <name type="scientific">Granulicella sibirica</name>
    <dbReference type="NCBI Taxonomy" id="2479048"/>
    <lineage>
        <taxon>Bacteria</taxon>
        <taxon>Pseudomonadati</taxon>
        <taxon>Acidobacteriota</taxon>
        <taxon>Terriglobia</taxon>
        <taxon>Terriglobales</taxon>
        <taxon>Acidobacteriaceae</taxon>
        <taxon>Granulicella</taxon>
    </lineage>
</organism>
<keyword evidence="3" id="KW-1185">Reference proteome</keyword>
<gene>
    <name evidence="2" type="ORF">GRAN_3677</name>
</gene>
<comment type="caution">
    <text evidence="2">The sequence shown here is derived from an EMBL/GenBank/DDBJ whole genome shotgun (WGS) entry which is preliminary data.</text>
</comment>
<evidence type="ECO:0000313" key="3">
    <source>
        <dbReference type="Proteomes" id="UP000289437"/>
    </source>
</evidence>
<dbReference type="InterPro" id="IPR006626">
    <property type="entry name" value="PbH1"/>
</dbReference>
<dbReference type="EMBL" id="RDSM01000003">
    <property type="protein sequence ID" value="RXH54573.1"/>
    <property type="molecule type" value="Genomic_DNA"/>
</dbReference>
<feature type="signal peptide" evidence="1">
    <location>
        <begin position="1"/>
        <end position="22"/>
    </location>
</feature>
<dbReference type="SMART" id="SM00710">
    <property type="entry name" value="PbH1"/>
    <property type="match status" value="3"/>
</dbReference>
<dbReference type="InterPro" id="IPR012334">
    <property type="entry name" value="Pectin_lyas_fold"/>
</dbReference>
<feature type="chain" id="PRO_5020571997" evidence="1">
    <location>
        <begin position="23"/>
        <end position="769"/>
    </location>
</feature>
<accession>A0A4Q0SU64</accession>
<proteinExistence type="predicted"/>
<dbReference type="InterPro" id="IPR011050">
    <property type="entry name" value="Pectin_lyase_fold/virulence"/>
</dbReference>
<reference evidence="2 3" key="1">
    <citation type="submission" date="2018-11" db="EMBL/GenBank/DDBJ databases">
        <authorList>
            <person name="Mardanov A.V."/>
            <person name="Ravin N.V."/>
            <person name="Dedysh S.N."/>
        </authorList>
    </citation>
    <scope>NUCLEOTIDE SEQUENCE [LARGE SCALE GENOMIC DNA]</scope>
    <source>
        <strain evidence="2 3">AF10</strain>
    </source>
</reference>
<evidence type="ECO:0000256" key="1">
    <source>
        <dbReference type="SAM" id="SignalP"/>
    </source>
</evidence>
<protein>
    <submittedName>
        <fullName evidence="2">Sheath polysaccharide-degrading enzyme</fullName>
    </submittedName>
</protein>
<evidence type="ECO:0000313" key="2">
    <source>
        <dbReference type="EMBL" id="RXH54573.1"/>
    </source>
</evidence>